<dbReference type="AlphaFoldDB" id="A0A4R5XE58"/>
<keyword evidence="4" id="KW-1185">Reference proteome</keyword>
<dbReference type="Proteomes" id="UP000294933">
    <property type="component" value="Unassembled WGS sequence"/>
</dbReference>
<keyword evidence="2" id="KW-1133">Transmembrane helix</keyword>
<dbReference type="VEuPathDB" id="FungiDB:BD410DRAFT_823524"/>
<name>A0A4R5XE58_9AGAM</name>
<proteinExistence type="predicted"/>
<feature type="compositionally biased region" description="Low complexity" evidence="1">
    <location>
        <begin position="27"/>
        <end position="39"/>
    </location>
</feature>
<evidence type="ECO:0000256" key="1">
    <source>
        <dbReference type="SAM" id="MobiDB-lite"/>
    </source>
</evidence>
<sequence length="264" mass="28094">MSAQRKQPRCRTCGSLMKGHVRGACASPSRSPSPRVVSNPPKPVMPGAYGGRPASDISLLSRLGPKLEETPERVSVPLRGEPTWLGFDHEGDGSSWVGIELSTPGGRNKGRDVEFDRSLARRTNFSFSDMASSISSSFIATPLTGLLQAADAVPLATVFKVATKYVPFIEHNAAGRGIPTGVVDYDATAHADSDALVVVGLDKTVVDQTMSILGSPQREISSPDTETLVTEIRRSRKGCCVSLFQLMVTGAVGGIAMFYALNML</sequence>
<feature type="transmembrane region" description="Helical" evidence="2">
    <location>
        <begin position="243"/>
        <end position="261"/>
    </location>
</feature>
<gene>
    <name evidence="3" type="ORF">BD410DRAFT_823524</name>
</gene>
<keyword evidence="2" id="KW-0812">Transmembrane</keyword>
<feature type="region of interest" description="Disordered" evidence="1">
    <location>
        <begin position="21"/>
        <end position="51"/>
    </location>
</feature>
<protein>
    <submittedName>
        <fullName evidence="3">Uncharacterized protein</fullName>
    </submittedName>
</protein>
<accession>A0A4R5XE58</accession>
<evidence type="ECO:0000313" key="4">
    <source>
        <dbReference type="Proteomes" id="UP000294933"/>
    </source>
</evidence>
<evidence type="ECO:0000256" key="2">
    <source>
        <dbReference type="SAM" id="Phobius"/>
    </source>
</evidence>
<evidence type="ECO:0000313" key="3">
    <source>
        <dbReference type="EMBL" id="TDL29370.1"/>
    </source>
</evidence>
<reference evidence="3 4" key="1">
    <citation type="submission" date="2018-06" db="EMBL/GenBank/DDBJ databases">
        <title>A transcriptomic atlas of mushroom development highlights an independent origin of complex multicellularity.</title>
        <authorList>
            <consortium name="DOE Joint Genome Institute"/>
            <person name="Krizsan K."/>
            <person name="Almasi E."/>
            <person name="Merenyi Z."/>
            <person name="Sahu N."/>
            <person name="Viragh M."/>
            <person name="Koszo T."/>
            <person name="Mondo S."/>
            <person name="Kiss B."/>
            <person name="Balint B."/>
            <person name="Kues U."/>
            <person name="Barry K."/>
            <person name="Hegedus J.C."/>
            <person name="Henrissat B."/>
            <person name="Johnson J."/>
            <person name="Lipzen A."/>
            <person name="Ohm R."/>
            <person name="Nagy I."/>
            <person name="Pangilinan J."/>
            <person name="Yan J."/>
            <person name="Xiong Y."/>
            <person name="Grigoriev I.V."/>
            <person name="Hibbett D.S."/>
            <person name="Nagy L.G."/>
        </authorList>
    </citation>
    <scope>NUCLEOTIDE SEQUENCE [LARGE SCALE GENOMIC DNA]</scope>
    <source>
        <strain evidence="3 4">SZMC22713</strain>
    </source>
</reference>
<dbReference type="EMBL" id="ML170156">
    <property type="protein sequence ID" value="TDL29370.1"/>
    <property type="molecule type" value="Genomic_DNA"/>
</dbReference>
<keyword evidence="2" id="KW-0472">Membrane</keyword>
<organism evidence="3 4">
    <name type="scientific">Rickenella mellea</name>
    <dbReference type="NCBI Taxonomy" id="50990"/>
    <lineage>
        <taxon>Eukaryota</taxon>
        <taxon>Fungi</taxon>
        <taxon>Dikarya</taxon>
        <taxon>Basidiomycota</taxon>
        <taxon>Agaricomycotina</taxon>
        <taxon>Agaricomycetes</taxon>
        <taxon>Hymenochaetales</taxon>
        <taxon>Rickenellaceae</taxon>
        <taxon>Rickenella</taxon>
    </lineage>
</organism>